<comment type="caution">
    <text evidence="2">The sequence shown here is derived from an EMBL/GenBank/DDBJ whole genome shotgun (WGS) entry which is preliminary data.</text>
</comment>
<dbReference type="GeneID" id="38778496"/>
<dbReference type="RefSeq" id="XP_027612492.1">
    <property type="nucleotide sequence ID" value="XM_027756691.1"/>
</dbReference>
<sequence>MKEEAAEDDLRIISEYLRSRERRGSLVIPPEIAAILDKIDSIGLPAIFLKPEGERTGSTECVPQVPATVSPKGVHNSTTQEVQDTAYLAPSLPLESDQVQERAGGQSVRHGTGDALASHTNEYAG</sequence>
<gene>
    <name evidence="2" type="ORF">SCP_0313080</name>
</gene>
<evidence type="ECO:0000256" key="1">
    <source>
        <dbReference type="SAM" id="MobiDB-lite"/>
    </source>
</evidence>
<reference evidence="2 3" key="1">
    <citation type="journal article" date="2018" name="Sci. Rep.">
        <title>Genome sequence of the cauliflower mushroom Sparassis crispa (Hanabiratake) and its association with beneficial usage.</title>
        <authorList>
            <person name="Kiyama R."/>
            <person name="Furutani Y."/>
            <person name="Kawaguchi K."/>
            <person name="Nakanishi T."/>
        </authorList>
    </citation>
    <scope>NUCLEOTIDE SEQUENCE [LARGE SCALE GENOMIC DNA]</scope>
</reference>
<organism evidence="2 3">
    <name type="scientific">Sparassis crispa</name>
    <dbReference type="NCBI Taxonomy" id="139825"/>
    <lineage>
        <taxon>Eukaryota</taxon>
        <taxon>Fungi</taxon>
        <taxon>Dikarya</taxon>
        <taxon>Basidiomycota</taxon>
        <taxon>Agaricomycotina</taxon>
        <taxon>Agaricomycetes</taxon>
        <taxon>Polyporales</taxon>
        <taxon>Sparassidaceae</taxon>
        <taxon>Sparassis</taxon>
    </lineage>
</organism>
<accession>A0A401GHD7</accession>
<dbReference type="EMBL" id="BFAD01000003">
    <property type="protein sequence ID" value="GBE81579.1"/>
    <property type="molecule type" value="Genomic_DNA"/>
</dbReference>
<dbReference type="AlphaFoldDB" id="A0A401GHD7"/>
<dbReference type="Proteomes" id="UP000287166">
    <property type="component" value="Unassembled WGS sequence"/>
</dbReference>
<evidence type="ECO:0000313" key="2">
    <source>
        <dbReference type="EMBL" id="GBE81579.1"/>
    </source>
</evidence>
<evidence type="ECO:0000313" key="3">
    <source>
        <dbReference type="Proteomes" id="UP000287166"/>
    </source>
</evidence>
<feature type="region of interest" description="Disordered" evidence="1">
    <location>
        <begin position="96"/>
        <end position="125"/>
    </location>
</feature>
<name>A0A401GHD7_9APHY</name>
<keyword evidence="3" id="KW-1185">Reference proteome</keyword>
<protein>
    <submittedName>
        <fullName evidence="2">Uncharacterized protein</fullName>
    </submittedName>
</protein>
<proteinExistence type="predicted"/>
<dbReference type="InParanoid" id="A0A401GHD7"/>